<organism evidence="6 7">
    <name type="scientific">Geodia barretti</name>
    <name type="common">Barrett's horny sponge</name>
    <dbReference type="NCBI Taxonomy" id="519541"/>
    <lineage>
        <taxon>Eukaryota</taxon>
        <taxon>Metazoa</taxon>
        <taxon>Porifera</taxon>
        <taxon>Demospongiae</taxon>
        <taxon>Heteroscleromorpha</taxon>
        <taxon>Tetractinellida</taxon>
        <taxon>Astrophorina</taxon>
        <taxon>Geodiidae</taxon>
        <taxon>Geodia</taxon>
    </lineage>
</organism>
<evidence type="ECO:0000256" key="2">
    <source>
        <dbReference type="ARBA" id="ARBA00022980"/>
    </source>
</evidence>
<dbReference type="GO" id="GO:1990904">
    <property type="term" value="C:ribonucleoprotein complex"/>
    <property type="evidence" value="ECO:0007669"/>
    <property type="project" value="UniProtKB-KW"/>
</dbReference>
<dbReference type="InterPro" id="IPR043141">
    <property type="entry name" value="Ribosomal_uL10-like_sf"/>
</dbReference>
<dbReference type="PANTHER" id="PTHR11560">
    <property type="entry name" value="39S RIBOSOMAL PROTEIN L10, MITOCHONDRIAL"/>
    <property type="match status" value="1"/>
</dbReference>
<proteinExistence type="inferred from homology"/>
<dbReference type="NCBIfam" id="NF000955">
    <property type="entry name" value="PRK00099.1-1"/>
    <property type="match status" value="1"/>
</dbReference>
<dbReference type="HAMAP" id="MF_00362">
    <property type="entry name" value="Ribosomal_uL10"/>
    <property type="match status" value="1"/>
</dbReference>
<accession>A0AA35W530</accession>
<comment type="similarity">
    <text evidence="1">Belongs to the universal ribosomal protein uL10 family.</text>
</comment>
<dbReference type="Proteomes" id="UP001174909">
    <property type="component" value="Unassembled WGS sequence"/>
</dbReference>
<dbReference type="InterPro" id="IPR047865">
    <property type="entry name" value="Ribosomal_uL10_bac_type"/>
</dbReference>
<keyword evidence="7" id="KW-1185">Reference proteome</keyword>
<sequence>MKEWLDGATIVISTSYTGLSVTDMTALRRALREKEVRYKVVKNTLAYIAADNAGQPELKEIIQGPSAIAFGYGEPTDPAKALSQFIRETRSPLEIRGAVLDGRVLDAAQVERLASLPGKDELVALLLSRMQSPISGLVNVLNGPIAGLARVLQGRIDNLQEQPAE</sequence>
<dbReference type="CDD" id="cd05797">
    <property type="entry name" value="Ribosomal_L10"/>
    <property type="match status" value="1"/>
</dbReference>
<dbReference type="InterPro" id="IPR022973">
    <property type="entry name" value="Ribosomal_uL10_bac"/>
</dbReference>
<gene>
    <name evidence="6" type="ORF">GBAR_LOCUS2586</name>
</gene>
<evidence type="ECO:0000256" key="3">
    <source>
        <dbReference type="ARBA" id="ARBA00023274"/>
    </source>
</evidence>
<evidence type="ECO:0000313" key="7">
    <source>
        <dbReference type="Proteomes" id="UP001174909"/>
    </source>
</evidence>
<evidence type="ECO:0000256" key="4">
    <source>
        <dbReference type="ARBA" id="ARBA00035707"/>
    </source>
</evidence>
<dbReference type="EMBL" id="CASHTH010000354">
    <property type="protein sequence ID" value="CAI7998985.1"/>
    <property type="molecule type" value="Genomic_DNA"/>
</dbReference>
<dbReference type="Gene3D" id="6.10.250.290">
    <property type="match status" value="1"/>
</dbReference>
<dbReference type="Pfam" id="PF00466">
    <property type="entry name" value="Ribosomal_L10"/>
    <property type="match status" value="1"/>
</dbReference>
<evidence type="ECO:0000313" key="6">
    <source>
        <dbReference type="EMBL" id="CAI7998985.1"/>
    </source>
</evidence>
<dbReference type="Gene3D" id="3.30.70.1730">
    <property type="match status" value="1"/>
</dbReference>
<evidence type="ECO:0000256" key="1">
    <source>
        <dbReference type="ARBA" id="ARBA00008889"/>
    </source>
</evidence>
<dbReference type="InterPro" id="IPR001790">
    <property type="entry name" value="Ribosomal_uL10"/>
</dbReference>
<name>A0AA35W530_GEOBA</name>
<evidence type="ECO:0000256" key="5">
    <source>
        <dbReference type="ARBA" id="ARBA00035716"/>
    </source>
</evidence>
<dbReference type="GO" id="GO:0005840">
    <property type="term" value="C:ribosome"/>
    <property type="evidence" value="ECO:0007669"/>
    <property type="project" value="UniProtKB-KW"/>
</dbReference>
<keyword evidence="2 6" id="KW-0689">Ribosomal protein</keyword>
<protein>
    <recommendedName>
        <fullName evidence="4">Large ribosomal subunit protein uL10m</fullName>
    </recommendedName>
    <alternativeName>
        <fullName evidence="5">39S ribosomal protein L10, mitochondrial</fullName>
    </alternativeName>
</protein>
<comment type="caution">
    <text evidence="6">The sequence shown here is derived from an EMBL/GenBank/DDBJ whole genome shotgun (WGS) entry which is preliminary data.</text>
</comment>
<dbReference type="AlphaFoldDB" id="A0AA35W530"/>
<reference evidence="6" key="1">
    <citation type="submission" date="2023-03" db="EMBL/GenBank/DDBJ databases">
        <authorList>
            <person name="Steffen K."/>
            <person name="Cardenas P."/>
        </authorList>
    </citation>
    <scope>NUCLEOTIDE SEQUENCE</scope>
</reference>
<dbReference type="SUPFAM" id="SSF160369">
    <property type="entry name" value="Ribosomal protein L10-like"/>
    <property type="match status" value="1"/>
</dbReference>
<keyword evidence="3" id="KW-0687">Ribonucleoprotein</keyword>